<dbReference type="KEGG" id="nch:A0U93_10370"/>
<protein>
    <submittedName>
        <fullName evidence="1">Uncharacterized protein</fullName>
    </submittedName>
</protein>
<accession>A0A1U9KRH7</accession>
<reference evidence="1 2" key="1">
    <citation type="submission" date="2016-03" db="EMBL/GenBank/DDBJ databases">
        <title>Acetic acid bacteria sequencing.</title>
        <authorList>
            <person name="Brandt J."/>
            <person name="Jakob F."/>
            <person name="Vogel R.F."/>
        </authorList>
    </citation>
    <scope>NUCLEOTIDE SEQUENCE [LARGE SCALE GENOMIC DNA]</scope>
    <source>
        <strain evidence="1 2">NBRC 101099</strain>
    </source>
</reference>
<sequence>MTLAVGQPIELSDVQSLVNGRLSPTGVGSGLLFTVTGAPSAATGYEIVADEHLMRAYGATFDGSHDDSGAIQAIINASRTLTPAPIALPTILFRFPACGSLIANRITSGAHNISITGAGQQNTVLEMISGGAGGWQHGTQSAPATGYFQFSNAMLQDGNPHGSGSIGIEINAAPSNFPNCLTTTDFTLFKWARPMVVRNVPRGWECRNGCFFGPDYSVQQYGAIDVVSNNTGHGCFSYTFANVMTVNYFWGWRYNVAWQLEGQVFYSCRSYSGWGMVQANVSPSALGSDIADYQSPLWYFTDCDWQGYGYGYDLKNVRNVRIRGGYLISNALDNTSGSVLPPAPGDTTNTPRTRRAYVSLIDCADVVSDGLCCDFSDANGGDTSIFYTDNKTNGARFRGTSFLAATNPYTAFEYQAGGTSNRAGDFDSVFLLWPSGVQRVQDGSNNQMVQSLLRPLAGQGIHADVNENGTMTVATVAMNQVIDSNGNIAVPFPTRSNGAPFFQSPSGPTVTHDQQNALVQVGYGSQVSVTNTGFVLNFGKSSAGTQMNIPYIAKGE</sequence>
<evidence type="ECO:0000313" key="2">
    <source>
        <dbReference type="Proteomes" id="UP000188604"/>
    </source>
</evidence>
<dbReference type="EMBL" id="CP014691">
    <property type="protein sequence ID" value="AQS88280.1"/>
    <property type="molecule type" value="Genomic_DNA"/>
</dbReference>
<name>A0A1U9KRH7_9PROT</name>
<dbReference type="Gene3D" id="2.160.20.10">
    <property type="entry name" value="Single-stranded right-handed beta-helix, Pectin lyase-like"/>
    <property type="match status" value="1"/>
</dbReference>
<dbReference type="STRING" id="320497.A0U93_10370"/>
<dbReference type="RefSeq" id="WP_077807301.1">
    <property type="nucleotide sequence ID" value="NZ_BJXS01000003.1"/>
</dbReference>
<evidence type="ECO:0000313" key="1">
    <source>
        <dbReference type="EMBL" id="AQS88280.1"/>
    </source>
</evidence>
<dbReference type="OrthoDB" id="7235111at2"/>
<dbReference type="AlphaFoldDB" id="A0A1U9KRH7"/>
<gene>
    <name evidence="1" type="ORF">A0U93_10370</name>
</gene>
<dbReference type="InterPro" id="IPR012334">
    <property type="entry name" value="Pectin_lyas_fold"/>
</dbReference>
<dbReference type="Proteomes" id="UP000188604">
    <property type="component" value="Chromosome"/>
</dbReference>
<proteinExistence type="predicted"/>
<keyword evidence="2" id="KW-1185">Reference proteome</keyword>
<organism evidence="1 2">
    <name type="scientific">Neoasaia chiangmaiensis</name>
    <dbReference type="NCBI Taxonomy" id="320497"/>
    <lineage>
        <taxon>Bacteria</taxon>
        <taxon>Pseudomonadati</taxon>
        <taxon>Pseudomonadota</taxon>
        <taxon>Alphaproteobacteria</taxon>
        <taxon>Acetobacterales</taxon>
        <taxon>Acetobacteraceae</taxon>
        <taxon>Neoasaia</taxon>
    </lineage>
</organism>